<evidence type="ECO:0000313" key="3">
    <source>
        <dbReference type="Proteomes" id="UP001390339"/>
    </source>
</evidence>
<organism evidence="2 3">
    <name type="scientific">Apiospora arundinis</name>
    <dbReference type="NCBI Taxonomy" id="335852"/>
    <lineage>
        <taxon>Eukaryota</taxon>
        <taxon>Fungi</taxon>
        <taxon>Dikarya</taxon>
        <taxon>Ascomycota</taxon>
        <taxon>Pezizomycotina</taxon>
        <taxon>Sordariomycetes</taxon>
        <taxon>Xylariomycetidae</taxon>
        <taxon>Amphisphaeriales</taxon>
        <taxon>Apiosporaceae</taxon>
        <taxon>Apiospora</taxon>
    </lineage>
</organism>
<name>A0ABR2HZ54_9PEZI</name>
<protein>
    <submittedName>
        <fullName evidence="2">Uncharacterized protein</fullName>
    </submittedName>
</protein>
<evidence type="ECO:0000256" key="1">
    <source>
        <dbReference type="SAM" id="MobiDB-lite"/>
    </source>
</evidence>
<keyword evidence="3" id="KW-1185">Reference proteome</keyword>
<dbReference type="EMBL" id="JAPCWZ010000007">
    <property type="protein sequence ID" value="KAK8855153.1"/>
    <property type="molecule type" value="Genomic_DNA"/>
</dbReference>
<sequence length="248" mass="27353">MECLLCKGGSLVYELGSGSEPRDAAGGHSHARDGRELRRMTSNSSSLASNRPRGPRLIVPPNVMTRDHIDRAMAINPGCGPEDSPTWYAASPTSTSLAFYRIGDPDGAVGRENAKIREIADAGKILGQELGKSRHRCIWTESMVDHMSSGLVVIEARRRIRKAYQAKHDVLTKELEADVAAQKSGGPTGHFLTPIKRQEKTKEAEMLHNMIVDGFAESKSVNNLAKDKDEAMRRAMQILEPRYRYAGR</sequence>
<feature type="compositionally biased region" description="Polar residues" evidence="1">
    <location>
        <begin position="40"/>
        <end position="49"/>
    </location>
</feature>
<proteinExistence type="predicted"/>
<evidence type="ECO:0000313" key="2">
    <source>
        <dbReference type="EMBL" id="KAK8855153.1"/>
    </source>
</evidence>
<comment type="caution">
    <text evidence="2">The sequence shown here is derived from an EMBL/GenBank/DDBJ whole genome shotgun (WGS) entry which is preliminary data.</text>
</comment>
<gene>
    <name evidence="2" type="ORF">PGQ11_011065</name>
</gene>
<feature type="compositionally biased region" description="Basic and acidic residues" evidence="1">
    <location>
        <begin position="20"/>
        <end position="39"/>
    </location>
</feature>
<dbReference type="Proteomes" id="UP001390339">
    <property type="component" value="Unassembled WGS sequence"/>
</dbReference>
<accession>A0ABR2HZ54</accession>
<reference evidence="2 3" key="1">
    <citation type="journal article" date="2024" name="IMA Fungus">
        <title>Apiospora arundinis, a panoply of carbohydrate-active enzymes and secondary metabolites.</title>
        <authorList>
            <person name="Sorensen T."/>
            <person name="Petersen C."/>
            <person name="Muurmann A.T."/>
            <person name="Christiansen J.V."/>
            <person name="Brundto M.L."/>
            <person name="Overgaard C.K."/>
            <person name="Boysen A.T."/>
            <person name="Wollenberg R.D."/>
            <person name="Larsen T.O."/>
            <person name="Sorensen J.L."/>
            <person name="Nielsen K.L."/>
            <person name="Sondergaard T.E."/>
        </authorList>
    </citation>
    <scope>NUCLEOTIDE SEQUENCE [LARGE SCALE GENOMIC DNA]</scope>
    <source>
        <strain evidence="2 3">AAU 773</strain>
    </source>
</reference>
<feature type="region of interest" description="Disordered" evidence="1">
    <location>
        <begin position="17"/>
        <end position="56"/>
    </location>
</feature>